<dbReference type="Gene3D" id="2.40.128.20">
    <property type="match status" value="1"/>
</dbReference>
<dbReference type="EMBL" id="CYPR01000002">
    <property type="protein sequence ID" value="CUH08189.1"/>
    <property type="molecule type" value="Genomic_DNA"/>
</dbReference>
<feature type="signal peptide" evidence="1">
    <location>
        <begin position="1"/>
        <end position="18"/>
    </location>
</feature>
<dbReference type="Proteomes" id="UP000049455">
    <property type="component" value="Unassembled WGS sequence"/>
</dbReference>
<sequence>MRRSAFLLLALLAGCGGAEDPTYTFRDNPSAILASKADFDPMRMAGLWHEVARFPDGACAGGRVLYAPSPGDTLVVQETCGGTTRTGSVSPSGPGRQSVTLGQETHESWVLWADTGYRTVVQVAPDGTAGRVLDRELILPADRRKAVLEVLDFNGFNASDLVFSPAG</sequence>
<organism evidence="2 3">
    <name type="scientific">Jannaschia seosinensis</name>
    <dbReference type="NCBI Taxonomy" id="313367"/>
    <lineage>
        <taxon>Bacteria</taxon>
        <taxon>Pseudomonadati</taxon>
        <taxon>Pseudomonadota</taxon>
        <taxon>Alphaproteobacteria</taxon>
        <taxon>Rhodobacterales</taxon>
        <taxon>Roseobacteraceae</taxon>
        <taxon>Jannaschia</taxon>
    </lineage>
</organism>
<protein>
    <submittedName>
        <fullName evidence="2">Bacterial lipocalin</fullName>
    </submittedName>
</protein>
<dbReference type="SUPFAM" id="SSF50814">
    <property type="entry name" value="Lipocalins"/>
    <property type="match status" value="1"/>
</dbReference>
<evidence type="ECO:0000256" key="1">
    <source>
        <dbReference type="SAM" id="SignalP"/>
    </source>
</evidence>
<proteinExistence type="predicted"/>
<dbReference type="PROSITE" id="PS51257">
    <property type="entry name" value="PROKAR_LIPOPROTEIN"/>
    <property type="match status" value="1"/>
</dbReference>
<keyword evidence="1" id="KW-0732">Signal</keyword>
<evidence type="ECO:0000313" key="3">
    <source>
        <dbReference type="Proteomes" id="UP000049455"/>
    </source>
</evidence>
<feature type="chain" id="PRO_5005809782" evidence="1">
    <location>
        <begin position="19"/>
        <end position="167"/>
    </location>
</feature>
<keyword evidence="3" id="KW-1185">Reference proteome</keyword>
<reference evidence="2 3" key="1">
    <citation type="submission" date="2015-09" db="EMBL/GenBank/DDBJ databases">
        <authorList>
            <person name="Jackson K.R."/>
            <person name="Lunt B.L."/>
            <person name="Fisher J.N.B."/>
            <person name="Gardner A.V."/>
            <person name="Bailey M.E."/>
            <person name="Deus L.M."/>
            <person name="Earl A.S."/>
            <person name="Gibby P.D."/>
            <person name="Hartmann K.A."/>
            <person name="Liu J.E."/>
            <person name="Manci A.M."/>
            <person name="Nielsen D.A."/>
            <person name="Solomon M.B."/>
            <person name="Breakwell D.P."/>
            <person name="Burnett S.H."/>
            <person name="Grose J.H."/>
        </authorList>
    </citation>
    <scope>NUCLEOTIDE SEQUENCE [LARGE SCALE GENOMIC DNA]</scope>
    <source>
        <strain evidence="2 3">CECT 7799</strain>
    </source>
</reference>
<evidence type="ECO:0000313" key="2">
    <source>
        <dbReference type="EMBL" id="CUH08189.1"/>
    </source>
</evidence>
<accession>A0A0M7B3M2</accession>
<dbReference type="InterPro" id="IPR012674">
    <property type="entry name" value="Calycin"/>
</dbReference>
<gene>
    <name evidence="2" type="ORF">JSE7799_00047</name>
</gene>
<dbReference type="RefSeq" id="WP_055661807.1">
    <property type="nucleotide sequence ID" value="NZ_CYPR01000002.1"/>
</dbReference>
<dbReference type="STRING" id="313367.JSE7799_00047"/>
<dbReference type="AlphaFoldDB" id="A0A0M7B3M2"/>
<dbReference type="OrthoDB" id="594739at2"/>
<name>A0A0M7B3M2_9RHOB</name>